<proteinExistence type="predicted"/>
<dbReference type="EMBL" id="JADFTS010000001">
    <property type="protein sequence ID" value="KAF9625510.1"/>
    <property type="molecule type" value="Genomic_DNA"/>
</dbReference>
<gene>
    <name evidence="2" type="ORF">IFM89_023446</name>
</gene>
<feature type="domain" description="Zinc finger FPG/IleRS-type" evidence="1">
    <location>
        <begin position="31"/>
        <end position="56"/>
    </location>
</feature>
<dbReference type="OrthoDB" id="1706861at2759"/>
<dbReference type="SUPFAM" id="SSF47323">
    <property type="entry name" value="Anticodon-binding domain of a subclass of class I aminoacyl-tRNA synthetases"/>
    <property type="match status" value="2"/>
</dbReference>
<protein>
    <recommendedName>
        <fullName evidence="1">Zinc finger FPG/IleRS-type domain-containing protein</fullName>
    </recommendedName>
</protein>
<dbReference type="GO" id="GO:0004822">
    <property type="term" value="F:isoleucine-tRNA ligase activity"/>
    <property type="evidence" value="ECO:0007669"/>
    <property type="project" value="TreeGrafter"/>
</dbReference>
<dbReference type="GO" id="GO:0005524">
    <property type="term" value="F:ATP binding"/>
    <property type="evidence" value="ECO:0007669"/>
    <property type="project" value="InterPro"/>
</dbReference>
<dbReference type="Proteomes" id="UP000631114">
    <property type="component" value="Unassembled WGS sequence"/>
</dbReference>
<dbReference type="GO" id="GO:0032543">
    <property type="term" value="P:mitochondrial translation"/>
    <property type="evidence" value="ECO:0007669"/>
    <property type="project" value="TreeGrafter"/>
</dbReference>
<evidence type="ECO:0000313" key="2">
    <source>
        <dbReference type="EMBL" id="KAF9625510.1"/>
    </source>
</evidence>
<dbReference type="Pfam" id="PF06827">
    <property type="entry name" value="zf-FPG_IleRS"/>
    <property type="match status" value="1"/>
</dbReference>
<reference evidence="2 3" key="1">
    <citation type="submission" date="2020-10" db="EMBL/GenBank/DDBJ databases">
        <title>The Coptis chinensis genome and diversification of protoberbering-type alkaloids.</title>
        <authorList>
            <person name="Wang B."/>
            <person name="Shu S."/>
            <person name="Song C."/>
            <person name="Liu Y."/>
        </authorList>
    </citation>
    <scope>NUCLEOTIDE SEQUENCE [LARGE SCALE GENOMIC DNA]</scope>
    <source>
        <strain evidence="2">HL-2020</strain>
        <tissue evidence="2">Leaf</tissue>
    </source>
</reference>
<name>A0A835MAL3_9MAGN</name>
<dbReference type="InterPro" id="IPR009080">
    <property type="entry name" value="tRNAsynth_Ia_anticodon-bd"/>
</dbReference>
<dbReference type="Gene3D" id="1.10.730.20">
    <property type="match status" value="2"/>
</dbReference>
<organism evidence="2 3">
    <name type="scientific">Coptis chinensis</name>
    <dbReference type="NCBI Taxonomy" id="261450"/>
    <lineage>
        <taxon>Eukaryota</taxon>
        <taxon>Viridiplantae</taxon>
        <taxon>Streptophyta</taxon>
        <taxon>Embryophyta</taxon>
        <taxon>Tracheophyta</taxon>
        <taxon>Spermatophyta</taxon>
        <taxon>Magnoliopsida</taxon>
        <taxon>Ranunculales</taxon>
        <taxon>Ranunculaceae</taxon>
        <taxon>Coptidoideae</taxon>
        <taxon>Coptis</taxon>
    </lineage>
</organism>
<evidence type="ECO:0000259" key="1">
    <source>
        <dbReference type="Pfam" id="PF06827"/>
    </source>
</evidence>
<dbReference type="GO" id="GO:0005739">
    <property type="term" value="C:mitochondrion"/>
    <property type="evidence" value="ECO:0007669"/>
    <property type="project" value="TreeGrafter"/>
</dbReference>
<sequence length="144" mass="16450">MGNGIAEKYSIFGDCLIQGKKVWVGVSRADGSKCERCWNYSTKVGSFSEHPTLCSRRYNVVGIQSLPVVAAVEEMLVLAVHEYRKSVWLCFDISVIFQIIQRFSTVDLSNFYFDVAKDRLWVTAKDQLYSKPLKTYDRCLMPTS</sequence>
<dbReference type="GO" id="GO:0006428">
    <property type="term" value="P:isoleucyl-tRNA aminoacylation"/>
    <property type="evidence" value="ECO:0007669"/>
    <property type="project" value="TreeGrafter"/>
</dbReference>
<comment type="caution">
    <text evidence="2">The sequence shown here is derived from an EMBL/GenBank/DDBJ whole genome shotgun (WGS) entry which is preliminary data.</text>
</comment>
<dbReference type="InterPro" id="IPR050081">
    <property type="entry name" value="Ile-tRNA_ligase"/>
</dbReference>
<accession>A0A835MAL3</accession>
<keyword evidence="3" id="KW-1185">Reference proteome</keyword>
<evidence type="ECO:0000313" key="3">
    <source>
        <dbReference type="Proteomes" id="UP000631114"/>
    </source>
</evidence>
<dbReference type="AlphaFoldDB" id="A0A835MAL3"/>
<dbReference type="InterPro" id="IPR010663">
    <property type="entry name" value="Znf_FPG/IleRS"/>
</dbReference>
<dbReference type="PANTHER" id="PTHR42765:SF1">
    <property type="entry name" value="ISOLEUCINE--TRNA LIGASE, MITOCHONDRIAL"/>
    <property type="match status" value="1"/>
</dbReference>
<dbReference type="PANTHER" id="PTHR42765">
    <property type="entry name" value="SOLEUCYL-TRNA SYNTHETASE"/>
    <property type="match status" value="1"/>
</dbReference>